<accession>A0ABY8E9X2</accession>
<dbReference type="EMBL" id="CP120733">
    <property type="protein sequence ID" value="WFD09601.1"/>
    <property type="molecule type" value="Genomic_DNA"/>
</dbReference>
<dbReference type="PROSITE" id="PS00626">
    <property type="entry name" value="RCC1_2"/>
    <property type="match status" value="5"/>
</dbReference>
<dbReference type="InterPro" id="IPR009091">
    <property type="entry name" value="RCC1/BLIP-II"/>
</dbReference>
<evidence type="ECO:0000256" key="2">
    <source>
        <dbReference type="ARBA" id="ARBA00022737"/>
    </source>
</evidence>
<evidence type="ECO:0000313" key="4">
    <source>
        <dbReference type="EMBL" id="WFD09601.1"/>
    </source>
</evidence>
<evidence type="ECO:0000256" key="1">
    <source>
        <dbReference type="ARBA" id="ARBA00022658"/>
    </source>
</evidence>
<dbReference type="InterPro" id="IPR058923">
    <property type="entry name" value="RCC1-like_dom"/>
</dbReference>
<protein>
    <recommendedName>
        <fullName evidence="3">RCC1-like domain-containing protein</fullName>
    </recommendedName>
</protein>
<dbReference type="InterPro" id="IPR000408">
    <property type="entry name" value="Reg_chr_condens"/>
</dbReference>
<dbReference type="PANTHER" id="PTHR45982">
    <property type="entry name" value="REGULATOR OF CHROMOSOME CONDENSATION"/>
    <property type="match status" value="1"/>
</dbReference>
<keyword evidence="2" id="KW-0677">Repeat</keyword>
<gene>
    <name evidence="4" type="ORF">P4S50_14580</name>
</gene>
<dbReference type="SUPFAM" id="SSF50985">
    <property type="entry name" value="RCC1/BLIP-II"/>
    <property type="match status" value="1"/>
</dbReference>
<dbReference type="PROSITE" id="PS50012">
    <property type="entry name" value="RCC1_3"/>
    <property type="match status" value="8"/>
</dbReference>
<dbReference type="PANTHER" id="PTHR45982:SF1">
    <property type="entry name" value="REGULATOR OF CHROMOSOME CONDENSATION"/>
    <property type="match status" value="1"/>
</dbReference>
<proteinExistence type="predicted"/>
<dbReference type="RefSeq" id="WP_277731531.1">
    <property type="nucleotide sequence ID" value="NZ_CP120733.1"/>
</dbReference>
<dbReference type="Gene3D" id="2.130.10.30">
    <property type="entry name" value="Regulator of chromosome condensation 1/beta-lactamase-inhibitor protein II"/>
    <property type="match status" value="3"/>
</dbReference>
<dbReference type="InterPro" id="IPR051553">
    <property type="entry name" value="Ran_GTPase-activating"/>
</dbReference>
<evidence type="ECO:0000259" key="3">
    <source>
        <dbReference type="Pfam" id="PF25390"/>
    </source>
</evidence>
<dbReference type="Pfam" id="PF25390">
    <property type="entry name" value="WD40_RLD"/>
    <property type="match status" value="1"/>
</dbReference>
<evidence type="ECO:0000313" key="5">
    <source>
        <dbReference type="Proteomes" id="UP001222800"/>
    </source>
</evidence>
<organism evidence="4 5">
    <name type="scientific">Tepidibacter hydrothermalis</name>
    <dbReference type="NCBI Taxonomy" id="3036126"/>
    <lineage>
        <taxon>Bacteria</taxon>
        <taxon>Bacillati</taxon>
        <taxon>Bacillota</taxon>
        <taxon>Clostridia</taxon>
        <taxon>Peptostreptococcales</taxon>
        <taxon>Peptostreptococcaceae</taxon>
        <taxon>Tepidibacter</taxon>
    </lineage>
</organism>
<feature type="domain" description="RCC1-like" evidence="3">
    <location>
        <begin position="13"/>
        <end position="321"/>
    </location>
</feature>
<keyword evidence="5" id="KW-1185">Reference proteome</keyword>
<dbReference type="Pfam" id="PF13540">
    <property type="entry name" value="RCC1_2"/>
    <property type="match status" value="2"/>
</dbReference>
<dbReference type="Proteomes" id="UP001222800">
    <property type="component" value="Chromosome"/>
</dbReference>
<reference evidence="4 5" key="1">
    <citation type="submission" date="2023-03" db="EMBL/GenBank/DDBJ databases">
        <title>Complete genome sequence of Tepidibacter sp. SWIR-1, isolated from a deep-sea hydrothermal vent.</title>
        <authorList>
            <person name="Li X."/>
        </authorList>
    </citation>
    <scope>NUCLEOTIDE SEQUENCE [LARGE SCALE GENOMIC DNA]</scope>
    <source>
        <strain evidence="4 5">SWIR-1</strain>
    </source>
</reference>
<sequence>MGNQIWDWINNYNGELNESIFRTNKNIPIQCDDFTGYFTNVIAISAGNRHSLALKADGTVWAWGSNSNGQLGDDTFGINKNMPIQVRDYNDPTGFLTNIIAVFASWRHSLALKNDGTVWTWGNNYDGQLGDGTSGSNKNIPVQVKDVTDPTGFLTNVISISAGWFHSLALKADGTVRAWGNNSKGQLGNGSFGTNEKIPVKVKDNTDSTGFLANVIDIFASWSHSLALRADGTVWAWGNNYDGQLGDGTSGSNKNIPVQVKDSTNFISNIRTISAGWFHSLALKTDGTVWAWGGNSSGQLGDGTFTSNSNIPVQVKDTTNPTCFLTNVVAISAGWSHSLALKTDGTVWGWSRNIEGQLGDGSSGNNKNIPVQVKNYNNSSDFLTNVAAISAGWSHSLALRTDGTVWAWGNNYNGQLGDGTFETNKNIPVQVRVY</sequence>
<name>A0ABY8E9X2_9FIRM</name>
<keyword evidence="1" id="KW-0344">Guanine-nucleotide releasing factor</keyword>
<dbReference type="PRINTS" id="PR00633">
    <property type="entry name" value="RCCNDNSATION"/>
</dbReference>